<evidence type="ECO:0000256" key="1">
    <source>
        <dbReference type="ARBA" id="ARBA00009175"/>
    </source>
</evidence>
<comment type="caution">
    <text evidence="4">The sequence shown here is derived from an EMBL/GenBank/DDBJ whole genome shotgun (WGS) entry which is preliminary data.</text>
</comment>
<dbReference type="PANTHER" id="PTHR30632:SF0">
    <property type="entry name" value="SULFATE-BINDING PROTEIN"/>
    <property type="match status" value="1"/>
</dbReference>
<dbReference type="Pfam" id="PF13531">
    <property type="entry name" value="SBP_bac_11"/>
    <property type="match status" value="1"/>
</dbReference>
<dbReference type="CDD" id="cd13538">
    <property type="entry name" value="PBP2_ModA_like_1"/>
    <property type="match status" value="1"/>
</dbReference>
<dbReference type="PANTHER" id="PTHR30632">
    <property type="entry name" value="MOLYBDATE-BINDING PERIPLASMIC PROTEIN"/>
    <property type="match status" value="1"/>
</dbReference>
<reference evidence="4 5" key="1">
    <citation type="submission" date="2023-05" db="EMBL/GenBank/DDBJ databases">
        <authorList>
            <person name="Gao F."/>
        </authorList>
    </citation>
    <scope>NUCLEOTIDE SEQUENCE [LARGE SCALE GENOMIC DNA]</scope>
    <source>
        <strain evidence="4 5">MIMF12</strain>
    </source>
</reference>
<comment type="similarity">
    <text evidence="1">Belongs to the bacterial solute-binding protein ModA family.</text>
</comment>
<dbReference type="PIRSF" id="PIRSF004846">
    <property type="entry name" value="ModA"/>
    <property type="match status" value="1"/>
</dbReference>
<keyword evidence="3" id="KW-0732">Signal</keyword>
<name>A0ABT7JHE3_9DEIO</name>
<proteinExistence type="inferred from homology"/>
<evidence type="ECO:0000256" key="3">
    <source>
        <dbReference type="ARBA" id="ARBA00022729"/>
    </source>
</evidence>
<dbReference type="Proteomes" id="UP001302059">
    <property type="component" value="Unassembled WGS sequence"/>
</dbReference>
<evidence type="ECO:0000313" key="4">
    <source>
        <dbReference type="EMBL" id="MDL2344485.1"/>
    </source>
</evidence>
<evidence type="ECO:0000256" key="2">
    <source>
        <dbReference type="ARBA" id="ARBA00022723"/>
    </source>
</evidence>
<organism evidence="4 5">
    <name type="scientific">Deinococcus rhizophilus</name>
    <dbReference type="NCBI Taxonomy" id="3049544"/>
    <lineage>
        <taxon>Bacteria</taxon>
        <taxon>Thermotogati</taxon>
        <taxon>Deinococcota</taxon>
        <taxon>Deinococci</taxon>
        <taxon>Deinococcales</taxon>
        <taxon>Deinococcaceae</taxon>
        <taxon>Deinococcus</taxon>
    </lineage>
</organism>
<keyword evidence="2" id="KW-0479">Metal-binding</keyword>
<gene>
    <name evidence="4" type="primary">modA</name>
    <name evidence="4" type="ORF">QOL99_09995</name>
</gene>
<keyword evidence="5" id="KW-1185">Reference proteome</keyword>
<dbReference type="InterPro" id="IPR050682">
    <property type="entry name" value="ModA/WtpA"/>
</dbReference>
<accession>A0ABT7JHE3</accession>
<dbReference type="SUPFAM" id="SSF53850">
    <property type="entry name" value="Periplasmic binding protein-like II"/>
    <property type="match status" value="1"/>
</dbReference>
<evidence type="ECO:0000313" key="5">
    <source>
        <dbReference type="Proteomes" id="UP001302059"/>
    </source>
</evidence>
<protein>
    <submittedName>
        <fullName evidence="4">Molybdate ABC transporter substrate-binding protein</fullName>
    </submittedName>
</protein>
<sequence>MRRLSGPGLSFRRALLAALILVTAEAGAARLTVFAASSLTDALGEIGRVFDSRTGHQTRFSFAGSSSLRTQLERGARADVFASASLGQYAPLRSQGLAGPHTLFARNRLTVLTPAARPLIGGLAGLARPGLRLIVAGPGVPAGEATARTLSLMDASGNYGPEFTRRVRANVVSEEPNVRQVALKVGLGQADAAFVYRSDLTPGLRGKVRTYSLPDSVNPPVAYPIGVLKGSREAEAAAAFIRFVRSPEGQRILIRWGFLPAP</sequence>
<dbReference type="EMBL" id="JASNGB010000085">
    <property type="protein sequence ID" value="MDL2344485.1"/>
    <property type="molecule type" value="Genomic_DNA"/>
</dbReference>
<dbReference type="NCBIfam" id="TIGR01256">
    <property type="entry name" value="modA"/>
    <property type="match status" value="1"/>
</dbReference>
<dbReference type="Gene3D" id="3.40.190.10">
    <property type="entry name" value="Periplasmic binding protein-like II"/>
    <property type="match status" value="2"/>
</dbReference>
<dbReference type="RefSeq" id="WP_285523487.1">
    <property type="nucleotide sequence ID" value="NZ_JASNGB010000085.1"/>
</dbReference>
<dbReference type="InterPro" id="IPR005950">
    <property type="entry name" value="ModA"/>
</dbReference>